<evidence type="ECO:0000259" key="1">
    <source>
        <dbReference type="Pfam" id="PF00646"/>
    </source>
</evidence>
<dbReference type="PANTHER" id="PTHR32141:SF26">
    <property type="entry name" value="OS08G0328600 PROTEIN"/>
    <property type="match status" value="1"/>
</dbReference>
<dbReference type="InterPro" id="IPR036047">
    <property type="entry name" value="F-box-like_dom_sf"/>
</dbReference>
<dbReference type="Gene3D" id="3.80.10.10">
    <property type="entry name" value="Ribonuclease Inhibitor"/>
    <property type="match status" value="1"/>
</dbReference>
<dbReference type="InterPro" id="IPR053781">
    <property type="entry name" value="F-box_AtFBL13-like"/>
</dbReference>
<proteinExistence type="predicted"/>
<dbReference type="SUPFAM" id="SSF81383">
    <property type="entry name" value="F-box domain"/>
    <property type="match status" value="1"/>
</dbReference>
<reference evidence="2 3" key="2">
    <citation type="submission" date="2024-10" db="EMBL/GenBank/DDBJ databases">
        <authorList>
            <person name="Ryan C."/>
        </authorList>
    </citation>
    <scope>NUCLEOTIDE SEQUENCE [LARGE SCALE GENOMIC DNA]</scope>
</reference>
<accession>A0ABC9GHM8</accession>
<organism evidence="2 3">
    <name type="scientific">Urochloa decumbens</name>
    <dbReference type="NCBI Taxonomy" id="240449"/>
    <lineage>
        <taxon>Eukaryota</taxon>
        <taxon>Viridiplantae</taxon>
        <taxon>Streptophyta</taxon>
        <taxon>Embryophyta</taxon>
        <taxon>Tracheophyta</taxon>
        <taxon>Spermatophyta</taxon>
        <taxon>Magnoliopsida</taxon>
        <taxon>Liliopsida</taxon>
        <taxon>Poales</taxon>
        <taxon>Poaceae</taxon>
        <taxon>PACMAD clade</taxon>
        <taxon>Panicoideae</taxon>
        <taxon>Panicodae</taxon>
        <taxon>Paniceae</taxon>
        <taxon>Melinidinae</taxon>
        <taxon>Urochloa</taxon>
    </lineage>
</organism>
<dbReference type="InterPro" id="IPR001810">
    <property type="entry name" value="F-box_dom"/>
</dbReference>
<sequence length="586" mass="65353">MDNGADRMSALSDDLLRRILCFVTSKEAASTSVLSRRWRLLWRSSGAINLAVRLPGYQPHSTVKRPGTSIISCQQAFDGAAEAALAAAEAPVTRLTVQLDGDTASINQFLHRDSDDDANMLDAILSHPKAAHVDYLRVALVGHTSDGGHFPDYLLESAGIYKLVSLPSSETLRVLDLTRCDLVPPSPAFPQLTTLRLRLCSFQLKGLQALLDAAPGLATVHLESIFFTLPPPPSGYSQYHLRFPAVTTLVLASCDREAEDRHVANNWVLEIDAPRLRSLTYKDHLRRFRLRSPAPGLARVDLHFLRHDDAHQRYGCRGEDDDDTDKETTRVLFWQFLHNFASARALKLKVSNDLKDIAANGEARRAKLLCAFPNVERLELEGSHRPRSKTAAVAIANLLHCCPVLRDLTLRLSAVPPYSLNRPEYARPFLARKDRSDYSKSVDRFTRRSSETTNAIMEDSSSGVRCHDDVPDIPGLRGRSFACLQGSLRRVSLQFRLNESSSSCLGRRLVKFFAENAVVLEEMCVDSGNRRLYEHINFNVSTKACFEHRNLADGSCQFSRIPNVLDSSADHARSTTGFTVLPLQRR</sequence>
<dbReference type="Proteomes" id="UP001497457">
    <property type="component" value="Chromosome 9rd"/>
</dbReference>
<protein>
    <recommendedName>
        <fullName evidence="1">F-box domain-containing protein</fullName>
    </recommendedName>
</protein>
<name>A0ABC9GHM8_9POAL</name>
<dbReference type="InterPro" id="IPR055302">
    <property type="entry name" value="F-box_dom-containing"/>
</dbReference>
<reference evidence="3" key="1">
    <citation type="submission" date="2024-06" db="EMBL/GenBank/DDBJ databases">
        <authorList>
            <person name="Ryan C."/>
        </authorList>
    </citation>
    <scope>NUCLEOTIDE SEQUENCE [LARGE SCALE GENOMIC DNA]</scope>
</reference>
<evidence type="ECO:0000313" key="3">
    <source>
        <dbReference type="Proteomes" id="UP001497457"/>
    </source>
</evidence>
<dbReference type="EMBL" id="OZ075119">
    <property type="protein sequence ID" value="CAL5094486.1"/>
    <property type="molecule type" value="Genomic_DNA"/>
</dbReference>
<dbReference type="PANTHER" id="PTHR32141">
    <property type="match status" value="1"/>
</dbReference>
<dbReference type="InterPro" id="IPR032675">
    <property type="entry name" value="LRR_dom_sf"/>
</dbReference>
<dbReference type="SUPFAM" id="SSF52047">
    <property type="entry name" value="RNI-like"/>
    <property type="match status" value="1"/>
</dbReference>
<feature type="domain" description="F-box" evidence="1">
    <location>
        <begin position="9"/>
        <end position="45"/>
    </location>
</feature>
<keyword evidence="3" id="KW-1185">Reference proteome</keyword>
<dbReference type="Pfam" id="PF00646">
    <property type="entry name" value="F-box"/>
    <property type="match status" value="1"/>
</dbReference>
<evidence type="ECO:0000313" key="2">
    <source>
        <dbReference type="EMBL" id="CAL5094486.1"/>
    </source>
</evidence>
<dbReference type="CDD" id="cd22160">
    <property type="entry name" value="F-box_AtFBL13-like"/>
    <property type="match status" value="1"/>
</dbReference>
<dbReference type="AlphaFoldDB" id="A0ABC9GHM8"/>
<gene>
    <name evidence="2" type="ORF">URODEC1_LOCUS115859</name>
</gene>